<dbReference type="Pfam" id="PF24894">
    <property type="entry name" value="Hexapep_GlmU"/>
    <property type="match status" value="1"/>
</dbReference>
<feature type="binding site" evidence="9">
    <location>
        <position position="219"/>
    </location>
    <ligand>
        <name>alpha-D-glucose 1-phosphate</name>
        <dbReference type="ChEBI" id="CHEBI:58601"/>
    </ligand>
</feature>
<comment type="similarity">
    <text evidence="1 9">Belongs to the bacterial/plant glucose-1-phosphate adenylyltransferase family.</text>
</comment>
<evidence type="ECO:0000256" key="6">
    <source>
        <dbReference type="ARBA" id="ARBA00022840"/>
    </source>
</evidence>
<dbReference type="EMBL" id="MTBO01000024">
    <property type="protein sequence ID" value="OSI15310.1"/>
    <property type="molecule type" value="Genomic_DNA"/>
</dbReference>
<keyword evidence="4 9" id="KW-0548">Nucleotidyltransferase</keyword>
<dbReference type="CDD" id="cd04651">
    <property type="entry name" value="LbH_G1P_AT_C"/>
    <property type="match status" value="1"/>
</dbReference>
<dbReference type="Gene3D" id="3.90.550.10">
    <property type="entry name" value="Spore Coat Polysaccharide Biosynthesis Protein SpsA, Chain A"/>
    <property type="match status" value="1"/>
</dbReference>
<dbReference type="PANTHER" id="PTHR43523:SF2">
    <property type="entry name" value="GLUCOSE-1-PHOSPHATE ADENYLYLTRANSFERASE"/>
    <property type="match status" value="1"/>
</dbReference>
<dbReference type="Pfam" id="PF00483">
    <property type="entry name" value="NTP_transferase"/>
    <property type="match status" value="1"/>
</dbReference>
<protein>
    <recommendedName>
        <fullName evidence="9">Glucose-1-phosphate adenylyltransferase</fullName>
        <ecNumber evidence="9">2.7.7.27</ecNumber>
    </recommendedName>
    <alternativeName>
        <fullName evidence="9">ADP-glucose pyrophosphorylase</fullName>
        <shortName evidence="9">ADPGlc PPase</shortName>
    </alternativeName>
    <alternativeName>
        <fullName evidence="9">ADP-glucose synthase</fullName>
    </alternativeName>
</protein>
<dbReference type="NCBIfam" id="NF002023">
    <property type="entry name" value="PRK00844.1"/>
    <property type="match status" value="1"/>
</dbReference>
<dbReference type="PANTHER" id="PTHR43523">
    <property type="entry name" value="GLUCOSE-1-PHOSPHATE ADENYLYLTRANSFERASE-RELATED"/>
    <property type="match status" value="1"/>
</dbReference>
<dbReference type="InterPro" id="IPR011004">
    <property type="entry name" value="Trimer_LpxA-like_sf"/>
</dbReference>
<dbReference type="SUPFAM" id="SSF53448">
    <property type="entry name" value="Nucleotide-diphospho-sugar transferases"/>
    <property type="match status" value="1"/>
</dbReference>
<dbReference type="RefSeq" id="WP_085366344.1">
    <property type="nucleotide sequence ID" value="NZ_CAUJPZ010000045.1"/>
</dbReference>
<keyword evidence="5 9" id="KW-0547">Nucleotide-binding</keyword>
<comment type="subunit">
    <text evidence="9">Homotetramer.</text>
</comment>
<evidence type="ECO:0000313" key="13">
    <source>
        <dbReference type="Proteomes" id="UP000193118"/>
    </source>
</evidence>
<dbReference type="InterPro" id="IPR056818">
    <property type="entry name" value="GlmU/GlgC-like_hexapep"/>
</dbReference>
<dbReference type="SUPFAM" id="SSF51161">
    <property type="entry name" value="Trimeric LpxA-like enzymes"/>
    <property type="match status" value="1"/>
</dbReference>
<keyword evidence="7 9" id="KW-0320">Glycogen biosynthesis</keyword>
<dbReference type="InterPro" id="IPR011831">
    <property type="entry name" value="ADP-Glc_PPase"/>
</dbReference>
<dbReference type="InterPro" id="IPR029044">
    <property type="entry name" value="Nucleotide-diphossugar_trans"/>
</dbReference>
<feature type="domain" description="Glucose-1-phosphate adenylyltransferase/Bifunctional protein GlmU-like C-terminal hexapeptide" evidence="11">
    <location>
        <begin position="322"/>
        <end position="422"/>
    </location>
</feature>
<keyword evidence="8 9" id="KW-0119">Carbohydrate metabolism</keyword>
<dbReference type="PROSITE" id="PS00809">
    <property type="entry name" value="ADP_GLC_PYROPHOSPH_2"/>
    <property type="match status" value="1"/>
</dbReference>
<evidence type="ECO:0000256" key="7">
    <source>
        <dbReference type="ARBA" id="ARBA00023056"/>
    </source>
</evidence>
<comment type="caution">
    <text evidence="12">The sequence shown here is derived from an EMBL/GenBank/DDBJ whole genome shotgun (WGS) entry which is preliminary data.</text>
</comment>
<keyword evidence="6 9" id="KW-0067">ATP-binding</keyword>
<keyword evidence="13" id="KW-1185">Reference proteome</keyword>
<organism evidence="12 13">
    <name type="scientific">Neisseria dentiae</name>
    <dbReference type="NCBI Taxonomy" id="194197"/>
    <lineage>
        <taxon>Bacteria</taxon>
        <taxon>Pseudomonadati</taxon>
        <taxon>Pseudomonadota</taxon>
        <taxon>Betaproteobacteria</taxon>
        <taxon>Neisseriales</taxon>
        <taxon>Neisseriaceae</taxon>
        <taxon>Neisseria</taxon>
    </lineage>
</organism>
<dbReference type="Proteomes" id="UP000193118">
    <property type="component" value="Unassembled WGS sequence"/>
</dbReference>
<reference evidence="13" key="1">
    <citation type="submission" date="2017-01" db="EMBL/GenBank/DDBJ databases">
        <authorList>
            <person name="Wolfgang W.J."/>
            <person name="Cole J."/>
            <person name="Wroblewski D."/>
            <person name="Mcginnis J."/>
            <person name="Musser K.A."/>
        </authorList>
    </citation>
    <scope>NUCLEOTIDE SEQUENCE [LARGE SCALE GENOMIC DNA]</scope>
    <source>
        <strain evidence="13">DSM 19151</strain>
    </source>
</reference>
<dbReference type="GO" id="GO:0005978">
    <property type="term" value="P:glycogen biosynthetic process"/>
    <property type="evidence" value="ECO:0007669"/>
    <property type="project" value="UniProtKB-UniRule"/>
</dbReference>
<evidence type="ECO:0000259" key="10">
    <source>
        <dbReference type="Pfam" id="PF00483"/>
    </source>
</evidence>
<feature type="binding site" evidence="9">
    <location>
        <position position="186"/>
    </location>
    <ligand>
        <name>alpha-D-glucose 1-phosphate</name>
        <dbReference type="ChEBI" id="CHEBI:58601"/>
    </ligand>
</feature>
<dbReference type="GO" id="GO:0005524">
    <property type="term" value="F:ATP binding"/>
    <property type="evidence" value="ECO:0007669"/>
    <property type="project" value="UniProtKB-KW"/>
</dbReference>
<sequence length="453" mass="51712">MNAHKEKPLSYEPERMLHNTDIAKNTLVLILAGGRGSRLYEMTDRRSKPAVYFGGNWRIIDFTLSNCLNSNLLKIGVITQYEAHSLLRHLQHAWSFMPRERGQFVDMLPARQQIDESMWYRGTADAVWQNVPIMKEHYKPKYVLILAGDHIYKMDYMQMLRDHIYSGAKCTVGCIEVKRSEAKEFGIMAVNENLKVQEFVEKPADPPAMREKPDHSLASMGIYVFDADYLYQALEEEVVSENTHHDFGKDVIPRALEDGVLYAHPFERSCMGRNAEGSIYWRDVGTLDSYWRAHMDLVTEHPQLNLFDRNWPVIGLPTQPMPAKFFYKDRNCRTLDNSLVSGGCLITDAQISSSVLFDRVTVNEDSVIDSAVILPGVYIGRNCHLKNCIIERNCVIPDGMKIGINPEEDAKRFRTSSSGEVVLVTPAMLERLALEEKTKAAVQEQVEKGDYLI</sequence>
<feature type="site" description="Could play a key role in the communication between the regulatory and the substrate sites" evidence="9">
    <location>
        <position position="80"/>
    </location>
</feature>
<dbReference type="InterPro" id="IPR023049">
    <property type="entry name" value="GlgC_bac"/>
</dbReference>
<evidence type="ECO:0000313" key="12">
    <source>
        <dbReference type="EMBL" id="OSI15310.1"/>
    </source>
</evidence>
<accession>A0A1X3D5X9</accession>
<evidence type="ECO:0000256" key="4">
    <source>
        <dbReference type="ARBA" id="ARBA00022695"/>
    </source>
</evidence>
<dbReference type="HAMAP" id="MF_00624">
    <property type="entry name" value="GlgC"/>
    <property type="match status" value="1"/>
</dbReference>
<gene>
    <name evidence="9" type="primary">glgC</name>
    <name evidence="12" type="ORF">BWD09_08995</name>
</gene>
<feature type="domain" description="Nucleotidyl transferase" evidence="10">
    <location>
        <begin position="29"/>
        <end position="298"/>
    </location>
</feature>
<comment type="function">
    <text evidence="9">Involved in the biosynthesis of ADP-glucose, a building block required for the elongation reactions to produce glycogen. Catalyzes the reaction between ATP and alpha-D-glucose 1-phosphate (G1P) to produce pyrophosphate and ADP-Glc.</text>
</comment>
<dbReference type="Gene3D" id="2.160.10.10">
    <property type="entry name" value="Hexapeptide repeat proteins"/>
    <property type="match status" value="1"/>
</dbReference>
<dbReference type="InterPro" id="IPR005835">
    <property type="entry name" value="NTP_transferase_dom"/>
</dbReference>
<dbReference type="CDD" id="cd02508">
    <property type="entry name" value="ADP_Glucose_PP"/>
    <property type="match status" value="1"/>
</dbReference>
<dbReference type="InterPro" id="IPR005836">
    <property type="entry name" value="ADP_Glu_pyroP_CS"/>
</dbReference>
<keyword evidence="3 9" id="KW-0808">Transferase</keyword>
<comment type="catalytic activity">
    <reaction evidence="9">
        <text>alpha-D-glucose 1-phosphate + ATP + H(+) = ADP-alpha-D-glucose + diphosphate</text>
        <dbReference type="Rhea" id="RHEA:12120"/>
        <dbReference type="ChEBI" id="CHEBI:15378"/>
        <dbReference type="ChEBI" id="CHEBI:30616"/>
        <dbReference type="ChEBI" id="CHEBI:33019"/>
        <dbReference type="ChEBI" id="CHEBI:57498"/>
        <dbReference type="ChEBI" id="CHEBI:58601"/>
        <dbReference type="EC" id="2.7.7.27"/>
    </reaction>
</comment>
<dbReference type="AlphaFoldDB" id="A0A1X3D5X9"/>
<dbReference type="EC" id="2.7.7.27" evidence="9"/>
<comment type="pathway">
    <text evidence="9">Glycan biosynthesis; glycogen biosynthesis.</text>
</comment>
<evidence type="ECO:0000256" key="1">
    <source>
        <dbReference type="ARBA" id="ARBA00010443"/>
    </source>
</evidence>
<feature type="site" description="Could play a key role in the communication between the regulatory and the substrate sites" evidence="9">
    <location>
        <position position="119"/>
    </location>
</feature>
<dbReference type="PROSITE" id="PS00810">
    <property type="entry name" value="ADP_GLC_PYROPHOSPH_3"/>
    <property type="match status" value="1"/>
</dbReference>
<dbReference type="GO" id="GO:0008878">
    <property type="term" value="F:glucose-1-phosphate adenylyltransferase activity"/>
    <property type="evidence" value="ECO:0007669"/>
    <property type="project" value="UniProtKB-UniRule"/>
</dbReference>
<feature type="binding site" evidence="9">
    <location>
        <begin position="201"/>
        <end position="202"/>
    </location>
    <ligand>
        <name>alpha-D-glucose 1-phosphate</name>
        <dbReference type="ChEBI" id="CHEBI:58601"/>
    </ligand>
</feature>
<evidence type="ECO:0000256" key="3">
    <source>
        <dbReference type="ARBA" id="ARBA00022679"/>
    </source>
</evidence>
<feature type="binding site" evidence="9">
    <location>
        <position position="120"/>
    </location>
    <ligand>
        <name>alpha-D-glucose 1-phosphate</name>
        <dbReference type="ChEBI" id="CHEBI:58601"/>
    </ligand>
</feature>
<evidence type="ECO:0000259" key="11">
    <source>
        <dbReference type="Pfam" id="PF24894"/>
    </source>
</evidence>
<dbReference type="UniPathway" id="UPA00164"/>
<keyword evidence="2 9" id="KW-0321">Glycogen metabolism</keyword>
<proteinExistence type="inferred from homology"/>
<dbReference type="NCBIfam" id="NF001947">
    <property type="entry name" value="PRK00725.1"/>
    <property type="match status" value="1"/>
</dbReference>
<evidence type="ECO:0000256" key="9">
    <source>
        <dbReference type="HAMAP-Rule" id="MF_00624"/>
    </source>
</evidence>
<name>A0A1X3D5X9_9NEIS</name>
<evidence type="ECO:0000256" key="8">
    <source>
        <dbReference type="ARBA" id="ARBA00023277"/>
    </source>
</evidence>
<dbReference type="NCBIfam" id="TIGR02091">
    <property type="entry name" value="glgC"/>
    <property type="match status" value="1"/>
</dbReference>
<evidence type="ECO:0000256" key="2">
    <source>
        <dbReference type="ARBA" id="ARBA00022600"/>
    </source>
</evidence>
<dbReference type="STRING" id="194197.BWD09_08995"/>
<dbReference type="GeneID" id="94580007"/>
<evidence type="ECO:0000256" key="5">
    <source>
        <dbReference type="ARBA" id="ARBA00022741"/>
    </source>
</evidence>